<evidence type="ECO:0000256" key="1">
    <source>
        <dbReference type="SAM" id="Coils"/>
    </source>
</evidence>
<reference evidence="3 4" key="1">
    <citation type="submission" date="2024-05" db="EMBL/GenBank/DDBJ databases">
        <title>Long read based assembly of the Candida bracarensis genome reveals expanded adhesin content.</title>
        <authorList>
            <person name="Marcet-Houben M."/>
            <person name="Ksiezopolska E."/>
            <person name="Gabaldon T."/>
        </authorList>
    </citation>
    <scope>NUCLEOTIDE SEQUENCE [LARGE SCALE GENOMIC DNA]</scope>
    <source>
        <strain evidence="3 4">CBM6</strain>
    </source>
</reference>
<dbReference type="EMBL" id="JBEVYD010000013">
    <property type="protein sequence ID" value="KAL3228481.1"/>
    <property type="molecule type" value="Genomic_DNA"/>
</dbReference>
<name>A0ABR4NLN2_9SACH</name>
<evidence type="ECO:0000313" key="3">
    <source>
        <dbReference type="EMBL" id="KAL3228481.1"/>
    </source>
</evidence>
<dbReference type="Proteomes" id="UP001623330">
    <property type="component" value="Unassembled WGS sequence"/>
</dbReference>
<feature type="region of interest" description="Disordered" evidence="2">
    <location>
        <begin position="1"/>
        <end position="31"/>
    </location>
</feature>
<sequence>MDFTSDLVETSSSIFASTESGSSDHVEDADVTVSAEEMRRLELEERKKELLEERNTLLREVDGYEREIGELRKRGGVVRVDKNAMDTLVDVLGFSRKQEQAQELERLLDNSQRTRAVLHGGSSVQEELNNKFDSLPLLNMNLRLRYLQEYLYRDVEIRLRNKRKEQGHDPAESVIDAQLSFRRFSTIPFEVHILIRYDEVSQTLKEFTIGEISKEVELQLQPLRTLRNPSFFLMACFEFDKVRARRYKLLETLVQKYRKRIFKCELSRTGENAVFETLDVMKGRKVSLRIDFQIAFEVKKLQYTPYPTSRLSYELNKDDKRVMVSEVEAIASGLIREYGLDKGLDELLNVCLFAKLYR</sequence>
<keyword evidence="4" id="KW-1185">Reference proteome</keyword>
<protein>
    <submittedName>
        <fullName evidence="3">Inner kinetochore subunit CTF19</fullName>
    </submittedName>
</protein>
<organism evidence="3 4">
    <name type="scientific">Nakaseomyces bracarensis</name>
    <dbReference type="NCBI Taxonomy" id="273131"/>
    <lineage>
        <taxon>Eukaryota</taxon>
        <taxon>Fungi</taxon>
        <taxon>Dikarya</taxon>
        <taxon>Ascomycota</taxon>
        <taxon>Saccharomycotina</taxon>
        <taxon>Saccharomycetes</taxon>
        <taxon>Saccharomycetales</taxon>
        <taxon>Saccharomycetaceae</taxon>
        <taxon>Nakaseomyces</taxon>
    </lineage>
</organism>
<proteinExistence type="predicted"/>
<keyword evidence="1" id="KW-0175">Coiled coil</keyword>
<comment type="caution">
    <text evidence="3">The sequence shown here is derived from an EMBL/GenBank/DDBJ whole genome shotgun (WGS) entry which is preliminary data.</text>
</comment>
<accession>A0ABR4NLN2</accession>
<feature type="compositionally biased region" description="Polar residues" evidence="2">
    <location>
        <begin position="7"/>
        <end position="21"/>
    </location>
</feature>
<evidence type="ECO:0000256" key="2">
    <source>
        <dbReference type="SAM" id="MobiDB-lite"/>
    </source>
</evidence>
<gene>
    <name evidence="3" type="ORF">RNJ44_02426</name>
</gene>
<evidence type="ECO:0000313" key="4">
    <source>
        <dbReference type="Proteomes" id="UP001623330"/>
    </source>
</evidence>
<feature type="coiled-coil region" evidence="1">
    <location>
        <begin position="33"/>
        <end position="114"/>
    </location>
</feature>